<evidence type="ECO:0000313" key="6">
    <source>
        <dbReference type="EMBL" id="MPN26782.1"/>
    </source>
</evidence>
<dbReference type="GO" id="GO:0006565">
    <property type="term" value="P:L-serine catabolic process"/>
    <property type="evidence" value="ECO:0007669"/>
    <property type="project" value="TreeGrafter"/>
</dbReference>
<evidence type="ECO:0000256" key="1">
    <source>
        <dbReference type="ARBA" id="ARBA00001933"/>
    </source>
</evidence>
<dbReference type="PANTHER" id="PTHR48078">
    <property type="entry name" value="THREONINE DEHYDRATASE, MITOCHONDRIAL-RELATED"/>
    <property type="match status" value="1"/>
</dbReference>
<protein>
    <submittedName>
        <fullName evidence="6">Phenylserine dehydratase</fullName>
        <ecNumber evidence="6">4.2.1.-</ecNumber>
    </submittedName>
</protein>
<feature type="domain" description="Tryptophan synthase beta chain-like PALP" evidence="5">
    <location>
        <begin position="3"/>
        <end position="166"/>
    </location>
</feature>
<dbReference type="InterPro" id="IPR001926">
    <property type="entry name" value="TrpB-like_PALP"/>
</dbReference>
<dbReference type="Pfam" id="PF00291">
    <property type="entry name" value="PALP"/>
    <property type="match status" value="1"/>
</dbReference>
<dbReference type="PANTHER" id="PTHR48078:SF6">
    <property type="entry name" value="L-THREONINE DEHYDRATASE CATABOLIC TDCB"/>
    <property type="match status" value="1"/>
</dbReference>
<comment type="caution">
    <text evidence="6">The sequence shown here is derived from an EMBL/GenBank/DDBJ whole genome shotgun (WGS) entry which is preliminary data.</text>
</comment>
<keyword evidence="3" id="KW-0663">Pyridoxal phosphate</keyword>
<dbReference type="EC" id="4.2.1.-" evidence="6"/>
<evidence type="ECO:0000259" key="5">
    <source>
        <dbReference type="Pfam" id="PF00291"/>
    </source>
</evidence>
<dbReference type="FunFam" id="3.40.50.1100:FF:000007">
    <property type="entry name" value="L-threonine dehydratase catabolic TdcB"/>
    <property type="match status" value="1"/>
</dbReference>
<dbReference type="GO" id="GO:0009097">
    <property type="term" value="P:isoleucine biosynthetic process"/>
    <property type="evidence" value="ECO:0007669"/>
    <property type="project" value="TreeGrafter"/>
</dbReference>
<evidence type="ECO:0000256" key="2">
    <source>
        <dbReference type="ARBA" id="ARBA00010869"/>
    </source>
</evidence>
<gene>
    <name evidence="6" type="primary">psdht_2</name>
    <name evidence="6" type="ORF">SDC9_174207</name>
</gene>
<organism evidence="6">
    <name type="scientific">bioreactor metagenome</name>
    <dbReference type="NCBI Taxonomy" id="1076179"/>
    <lineage>
        <taxon>unclassified sequences</taxon>
        <taxon>metagenomes</taxon>
        <taxon>ecological metagenomes</taxon>
    </lineage>
</organism>
<dbReference type="InterPro" id="IPR036052">
    <property type="entry name" value="TrpB-like_PALP_sf"/>
</dbReference>
<dbReference type="Gene3D" id="3.40.50.1100">
    <property type="match status" value="1"/>
</dbReference>
<dbReference type="GO" id="GO:0003941">
    <property type="term" value="F:L-serine ammonia-lyase activity"/>
    <property type="evidence" value="ECO:0007669"/>
    <property type="project" value="TreeGrafter"/>
</dbReference>
<dbReference type="GO" id="GO:0006567">
    <property type="term" value="P:L-threonine catabolic process"/>
    <property type="evidence" value="ECO:0007669"/>
    <property type="project" value="TreeGrafter"/>
</dbReference>
<accession>A0A645GLN9</accession>
<comment type="similarity">
    <text evidence="2">Belongs to the serine/threonine dehydratase family.</text>
</comment>
<evidence type="ECO:0000256" key="3">
    <source>
        <dbReference type="ARBA" id="ARBA00022898"/>
    </source>
</evidence>
<dbReference type="SUPFAM" id="SSF53686">
    <property type="entry name" value="Tryptophan synthase beta subunit-like PLP-dependent enzymes"/>
    <property type="match status" value="1"/>
</dbReference>
<reference evidence="6" key="1">
    <citation type="submission" date="2019-08" db="EMBL/GenBank/DDBJ databases">
        <authorList>
            <person name="Kucharzyk K."/>
            <person name="Murdoch R.W."/>
            <person name="Higgins S."/>
            <person name="Loffler F."/>
        </authorList>
    </citation>
    <scope>NUCLEOTIDE SEQUENCE</scope>
</reference>
<evidence type="ECO:0000256" key="4">
    <source>
        <dbReference type="ARBA" id="ARBA00023239"/>
    </source>
</evidence>
<dbReference type="AlphaFoldDB" id="A0A645GLN9"/>
<name>A0A645GLN9_9ZZZZ</name>
<dbReference type="GO" id="GO:0004794">
    <property type="term" value="F:threonine deaminase activity"/>
    <property type="evidence" value="ECO:0007669"/>
    <property type="project" value="TreeGrafter"/>
</dbReference>
<proteinExistence type="inferred from homology"/>
<comment type="cofactor">
    <cofactor evidence="1">
        <name>pyridoxal 5'-phosphate</name>
        <dbReference type="ChEBI" id="CHEBI:597326"/>
    </cofactor>
</comment>
<keyword evidence="4 6" id="KW-0456">Lyase</keyword>
<sequence length="182" mass="19170">MSFISPFDDNEVIAGQGTAGLEILEQLPDVDYIISPIGGGGLIGGLSTAVKETNPQVKIIGAEPTLVARYTNSFVAGHPVALPSESKSVADGLQTLKPGELNYPVVEKYVDKIVTVDEENILKATKLFLTKGKLLAEISSCITLGAILQGAVKFNANDKVVLFISGGNIGMDQFGKFEGMSI</sequence>
<dbReference type="EMBL" id="VSSQ01076433">
    <property type="protein sequence ID" value="MPN26782.1"/>
    <property type="molecule type" value="Genomic_DNA"/>
</dbReference>
<dbReference type="InterPro" id="IPR050147">
    <property type="entry name" value="Ser/Thr_Dehydratase"/>
</dbReference>